<dbReference type="SUPFAM" id="SSF46785">
    <property type="entry name" value="Winged helix' DNA-binding domain"/>
    <property type="match status" value="1"/>
</dbReference>
<evidence type="ECO:0000256" key="1">
    <source>
        <dbReference type="ARBA" id="ARBA00009437"/>
    </source>
</evidence>
<dbReference type="InterPro" id="IPR036388">
    <property type="entry name" value="WH-like_DNA-bd_sf"/>
</dbReference>
<comment type="similarity">
    <text evidence="1">Belongs to the LysR transcriptional regulatory family.</text>
</comment>
<dbReference type="Gene3D" id="3.40.190.10">
    <property type="entry name" value="Periplasmic binding protein-like II"/>
    <property type="match status" value="2"/>
</dbReference>
<sequence>MRFKKLDLNLLAALDTLLRTRSVSQAASEMFLTQSAMSNALARLRSHFDDPLLVQVGRKMELSPLAETLQEPLRDIMVRIEMAMEITPNFSSASSNRHISIILSDYTLYTVAPPFLREVARQAPGMTIELKPQTALPYLMLERGEADLVIAPDRFRSAIHPAEALLTDPLCCLVAAESKHPLKRFDAARFESAGHVVMQPPSGSESYAVQACREAGLQIREEVSTYSFASIGDLVKGTDRIAVTQQRLAQKLISEKGGLRMVAPPLPLRPMQQDMLWHIARTHDPALAWLRKLFRAVADA</sequence>
<dbReference type="InterPro" id="IPR050389">
    <property type="entry name" value="LysR-type_TF"/>
</dbReference>
<dbReference type="Pfam" id="PF03466">
    <property type="entry name" value="LysR_substrate"/>
    <property type="match status" value="1"/>
</dbReference>
<evidence type="ECO:0000256" key="2">
    <source>
        <dbReference type="ARBA" id="ARBA00023015"/>
    </source>
</evidence>
<keyword evidence="4" id="KW-0804">Transcription</keyword>
<keyword evidence="2" id="KW-0805">Transcription regulation</keyword>
<reference evidence="6" key="1">
    <citation type="submission" date="2023-07" db="EMBL/GenBank/DDBJ databases">
        <title>Functional and genomic diversity of the sorghum phyllosphere microbiome.</title>
        <authorList>
            <person name="Shade A."/>
        </authorList>
    </citation>
    <scope>NUCLEOTIDE SEQUENCE</scope>
    <source>
        <strain evidence="6">SORGH_AS_0908</strain>
    </source>
</reference>
<dbReference type="PANTHER" id="PTHR30118:SF6">
    <property type="entry name" value="HTH-TYPE TRANSCRIPTIONAL REGULATOR LEUO"/>
    <property type="match status" value="1"/>
</dbReference>
<dbReference type="RefSeq" id="WP_306993930.1">
    <property type="nucleotide sequence ID" value="NZ_JAUTBB010000001.1"/>
</dbReference>
<name>A0AAW8GFD6_9GAMM</name>
<dbReference type="InterPro" id="IPR005119">
    <property type="entry name" value="LysR_subst-bd"/>
</dbReference>
<dbReference type="Gene3D" id="1.10.10.10">
    <property type="entry name" value="Winged helix-like DNA-binding domain superfamily/Winged helix DNA-binding domain"/>
    <property type="match status" value="1"/>
</dbReference>
<dbReference type="EMBL" id="JAUTBB010000001">
    <property type="protein sequence ID" value="MDQ1120476.1"/>
    <property type="molecule type" value="Genomic_DNA"/>
</dbReference>
<evidence type="ECO:0000313" key="7">
    <source>
        <dbReference type="Proteomes" id="UP001234354"/>
    </source>
</evidence>
<accession>A0AAW8GFD6</accession>
<evidence type="ECO:0000256" key="4">
    <source>
        <dbReference type="ARBA" id="ARBA00023163"/>
    </source>
</evidence>
<evidence type="ECO:0000256" key="3">
    <source>
        <dbReference type="ARBA" id="ARBA00023125"/>
    </source>
</evidence>
<comment type="caution">
    <text evidence="6">The sequence shown here is derived from an EMBL/GenBank/DDBJ whole genome shotgun (WGS) entry which is preliminary data.</text>
</comment>
<dbReference type="PANTHER" id="PTHR30118">
    <property type="entry name" value="HTH-TYPE TRANSCRIPTIONAL REGULATOR LEUO-RELATED"/>
    <property type="match status" value="1"/>
</dbReference>
<dbReference type="GO" id="GO:0003677">
    <property type="term" value="F:DNA binding"/>
    <property type="evidence" value="ECO:0007669"/>
    <property type="project" value="UniProtKB-KW"/>
</dbReference>
<dbReference type="InterPro" id="IPR000847">
    <property type="entry name" value="LysR_HTH_N"/>
</dbReference>
<dbReference type="GO" id="GO:0003700">
    <property type="term" value="F:DNA-binding transcription factor activity"/>
    <property type="evidence" value="ECO:0007669"/>
    <property type="project" value="InterPro"/>
</dbReference>
<protein>
    <submittedName>
        <fullName evidence="6">LysR family nod box-dependent transcriptional activator</fullName>
    </submittedName>
</protein>
<dbReference type="SUPFAM" id="SSF53850">
    <property type="entry name" value="Periplasmic binding protein-like II"/>
    <property type="match status" value="1"/>
</dbReference>
<proteinExistence type="inferred from homology"/>
<dbReference type="PROSITE" id="PS50931">
    <property type="entry name" value="HTH_LYSR"/>
    <property type="match status" value="1"/>
</dbReference>
<dbReference type="Proteomes" id="UP001234354">
    <property type="component" value="Unassembled WGS sequence"/>
</dbReference>
<dbReference type="AlphaFoldDB" id="A0AAW8GFD6"/>
<evidence type="ECO:0000259" key="5">
    <source>
        <dbReference type="PROSITE" id="PS50931"/>
    </source>
</evidence>
<dbReference type="InterPro" id="IPR036390">
    <property type="entry name" value="WH_DNA-bd_sf"/>
</dbReference>
<keyword evidence="3" id="KW-0238">DNA-binding</keyword>
<dbReference type="Pfam" id="PF00126">
    <property type="entry name" value="HTH_1"/>
    <property type="match status" value="1"/>
</dbReference>
<feature type="domain" description="HTH lysR-type" evidence="5">
    <location>
        <begin position="6"/>
        <end position="63"/>
    </location>
</feature>
<gene>
    <name evidence="6" type="ORF">QE383_002784</name>
</gene>
<organism evidence="6 7">
    <name type="scientific">Pseudoxanthomonas winnipegensis</name>
    <dbReference type="NCBI Taxonomy" id="2480810"/>
    <lineage>
        <taxon>Bacteria</taxon>
        <taxon>Pseudomonadati</taxon>
        <taxon>Pseudomonadota</taxon>
        <taxon>Gammaproteobacteria</taxon>
        <taxon>Lysobacterales</taxon>
        <taxon>Lysobacteraceae</taxon>
        <taxon>Pseudoxanthomonas</taxon>
    </lineage>
</organism>
<evidence type="ECO:0000313" key="6">
    <source>
        <dbReference type="EMBL" id="MDQ1120476.1"/>
    </source>
</evidence>